<dbReference type="InterPro" id="IPR003719">
    <property type="entry name" value="Phenazine_PhzF-like"/>
</dbReference>
<protein>
    <submittedName>
        <fullName evidence="3">PhzF family phenazine biosynthesis protein</fullName>
    </submittedName>
</protein>
<comment type="similarity">
    <text evidence="1">Belongs to the PhzF family.</text>
</comment>
<accession>A0ABZ0VR40</accession>
<gene>
    <name evidence="3" type="ORF">U0R22_002893</name>
</gene>
<dbReference type="PIRSF" id="PIRSF016184">
    <property type="entry name" value="PhzC_PhzF"/>
    <property type="match status" value="1"/>
</dbReference>
<dbReference type="RefSeq" id="WP_322418949.1">
    <property type="nucleotide sequence ID" value="NZ_CP139858.1"/>
</dbReference>
<dbReference type="Gene3D" id="3.10.310.10">
    <property type="entry name" value="Diaminopimelate Epimerase, Chain A, domain 1"/>
    <property type="match status" value="2"/>
</dbReference>
<evidence type="ECO:0000313" key="4">
    <source>
        <dbReference type="Proteomes" id="UP001322481"/>
    </source>
</evidence>
<evidence type="ECO:0000313" key="3">
    <source>
        <dbReference type="EMBL" id="WQB98729.1"/>
    </source>
</evidence>
<dbReference type="SUPFAM" id="SSF54506">
    <property type="entry name" value="Diaminopimelate epimerase-like"/>
    <property type="match status" value="1"/>
</dbReference>
<sequence length="259" mass="28432">MYQADAFADRIFQGNPAAVLITEDWLPEEVMQAVANENNLAETAFARPNGTGWDLRWFTPVHEAEFCGHATLATAHVLAEAYNVSGDMAFATRVGEIRVSQHDGAYRLDLPCFPPQPLDVELTRTLKHSVSPRPVACFRNFENLFVDLADEAAVRSFVPDLFKIAAFDPLGVVVTARGSGHDFVSRYFAPAAGIPEDPVTGSIHATLVPYWAEKLGKTHLSAFQCSQRGGHLLCELAGDRVLISGRAKTFMKAEIYLPK</sequence>
<dbReference type="EMBL" id="CP139858">
    <property type="protein sequence ID" value="WQB98729.1"/>
    <property type="molecule type" value="Genomic_DNA"/>
</dbReference>
<dbReference type="Pfam" id="PF02567">
    <property type="entry name" value="PhzC-PhzF"/>
    <property type="match status" value="1"/>
</dbReference>
<dbReference type="NCBIfam" id="TIGR00654">
    <property type="entry name" value="PhzF_family"/>
    <property type="match status" value="1"/>
</dbReference>
<dbReference type="Proteomes" id="UP001322481">
    <property type="component" value="Chromosome"/>
</dbReference>
<dbReference type="PANTHER" id="PTHR13774:SF17">
    <property type="entry name" value="PHENAZINE BIOSYNTHESIS-LIKE DOMAIN-CONTAINING PROTEIN"/>
    <property type="match status" value="1"/>
</dbReference>
<organism evidence="3 4">
    <name type="scientific">Mesorhizobium huakuii</name>
    <dbReference type="NCBI Taxonomy" id="28104"/>
    <lineage>
        <taxon>Bacteria</taxon>
        <taxon>Pseudomonadati</taxon>
        <taxon>Pseudomonadota</taxon>
        <taxon>Alphaproteobacteria</taxon>
        <taxon>Hyphomicrobiales</taxon>
        <taxon>Phyllobacteriaceae</taxon>
        <taxon>Mesorhizobium</taxon>
    </lineage>
</organism>
<name>A0ABZ0VR40_9HYPH</name>
<keyword evidence="4" id="KW-1185">Reference proteome</keyword>
<proteinExistence type="inferred from homology"/>
<keyword evidence="2" id="KW-0413">Isomerase</keyword>
<dbReference type="PANTHER" id="PTHR13774">
    <property type="entry name" value="PHENAZINE BIOSYNTHESIS PROTEIN"/>
    <property type="match status" value="1"/>
</dbReference>
<evidence type="ECO:0000256" key="2">
    <source>
        <dbReference type="ARBA" id="ARBA00023235"/>
    </source>
</evidence>
<evidence type="ECO:0000256" key="1">
    <source>
        <dbReference type="ARBA" id="ARBA00008270"/>
    </source>
</evidence>
<reference evidence="3 4" key="1">
    <citation type="submission" date="2023-11" db="EMBL/GenBank/DDBJ databases">
        <authorList>
            <person name="Panchal A.K."/>
            <person name="Meaney J.S."/>
            <person name="Karas B.J."/>
            <person name="diCenzo G.C."/>
        </authorList>
    </citation>
    <scope>NUCLEOTIDE SEQUENCE [LARGE SCALE GENOMIC DNA]</scope>
    <source>
        <strain evidence="3 4">NZP2235</strain>
    </source>
</reference>